<proteinExistence type="predicted"/>
<sequence>MNGASATVCQKVLKRSNNMVAARYPRRCDRRGNGVDVRQDVCSECHAQKSTFVWTMRRADSPAVSQGYPG</sequence>
<dbReference type="Proteomes" id="UP001500575">
    <property type="component" value="Unassembled WGS sequence"/>
</dbReference>
<protein>
    <recommendedName>
        <fullName evidence="3">HNH domain-containing protein</fullName>
    </recommendedName>
</protein>
<accession>A0ABP5JVC7</accession>
<dbReference type="EMBL" id="BAAAQQ010000008">
    <property type="protein sequence ID" value="GAA2122468.1"/>
    <property type="molecule type" value="Genomic_DNA"/>
</dbReference>
<gene>
    <name evidence="1" type="ORF">GCM10009843_17630</name>
</gene>
<evidence type="ECO:0000313" key="2">
    <source>
        <dbReference type="Proteomes" id="UP001500575"/>
    </source>
</evidence>
<name>A0ABP5JVC7_9ACTN</name>
<organism evidence="1 2">
    <name type="scientific">Nocardioides bigeumensis</name>
    <dbReference type="NCBI Taxonomy" id="433657"/>
    <lineage>
        <taxon>Bacteria</taxon>
        <taxon>Bacillati</taxon>
        <taxon>Actinomycetota</taxon>
        <taxon>Actinomycetes</taxon>
        <taxon>Propionibacteriales</taxon>
        <taxon>Nocardioidaceae</taxon>
        <taxon>Nocardioides</taxon>
    </lineage>
</organism>
<evidence type="ECO:0008006" key="3">
    <source>
        <dbReference type="Google" id="ProtNLM"/>
    </source>
</evidence>
<reference evidence="2" key="1">
    <citation type="journal article" date="2019" name="Int. J. Syst. Evol. Microbiol.">
        <title>The Global Catalogue of Microorganisms (GCM) 10K type strain sequencing project: providing services to taxonomists for standard genome sequencing and annotation.</title>
        <authorList>
            <consortium name="The Broad Institute Genomics Platform"/>
            <consortium name="The Broad Institute Genome Sequencing Center for Infectious Disease"/>
            <person name="Wu L."/>
            <person name="Ma J."/>
        </authorList>
    </citation>
    <scope>NUCLEOTIDE SEQUENCE [LARGE SCALE GENOMIC DNA]</scope>
    <source>
        <strain evidence="2">JCM 16021</strain>
    </source>
</reference>
<keyword evidence="2" id="KW-1185">Reference proteome</keyword>
<evidence type="ECO:0000313" key="1">
    <source>
        <dbReference type="EMBL" id="GAA2122468.1"/>
    </source>
</evidence>
<comment type="caution">
    <text evidence="1">The sequence shown here is derived from an EMBL/GenBank/DDBJ whole genome shotgun (WGS) entry which is preliminary data.</text>
</comment>